<dbReference type="SUPFAM" id="SSF52210">
    <property type="entry name" value="Succinyl-CoA synthetase domains"/>
    <property type="match status" value="2"/>
</dbReference>
<dbReference type="AlphaFoldDB" id="A0A4R6JQ23"/>
<dbReference type="InterPro" id="IPR003781">
    <property type="entry name" value="CoA-bd"/>
</dbReference>
<dbReference type="OrthoDB" id="190266at2"/>
<dbReference type="InterPro" id="IPR036291">
    <property type="entry name" value="NAD(P)-bd_dom_sf"/>
</dbReference>
<reference evidence="2 3" key="1">
    <citation type="submission" date="2019-03" db="EMBL/GenBank/DDBJ databases">
        <title>Sequencing the genomes of 1000 actinobacteria strains.</title>
        <authorList>
            <person name="Klenk H.-P."/>
        </authorList>
    </citation>
    <scope>NUCLEOTIDE SEQUENCE [LARGE SCALE GENOMIC DNA]</scope>
    <source>
        <strain evidence="2 3">DSM 43805</strain>
    </source>
</reference>
<dbReference type="PANTHER" id="PTHR42793">
    <property type="entry name" value="COA BINDING DOMAIN CONTAINING PROTEIN"/>
    <property type="match status" value="1"/>
</dbReference>
<dbReference type="Pfam" id="PF13380">
    <property type="entry name" value="CoA_binding_2"/>
    <property type="match status" value="1"/>
</dbReference>
<name>A0A4R6JQ23_9ACTN</name>
<sequence length="442" mass="46489">MPTELVPLAGNTRARSLSRMLAPRSVAVTGTLQQHGHTGHEVLRALRDYRFRGRLYPVHESGRPVCGIPGYRTIADLPAAPDLIVVAADGYQAVEAVRAAGRRGIAGAVVLGVASAREGYELQQVARHHSVRLFGPGSFGVLNTDPRVRLNATLSRTRPPRGGLALASQSGAVGAALLDHVTRNGCGVSGFVSTGDRQELDIDGLITFWRDDARTRALALVPDTLDDPRRLADQARSFSRRKPILQVVGGGPEAIVAGSLLADAGVICTSSPDEMTDAARVLVSQPLPTGNRLAIVGNAGGLTAMAARTANAYGFSTPGGAGERPTDTTAGSIAADLAAAVESVAETRQADLILALVVGTRANCPTAIMTALAGALDRVPGLTAAVVLAGTSDDIHRVGISDTPVYRQPDRAIRALAHARRYAMWRRRQAHDEGRRVRAERP</sequence>
<evidence type="ECO:0000313" key="2">
    <source>
        <dbReference type="EMBL" id="TDO36715.1"/>
    </source>
</evidence>
<dbReference type="RefSeq" id="WP_133871430.1">
    <property type="nucleotide sequence ID" value="NZ_BOMD01000101.1"/>
</dbReference>
<dbReference type="SMART" id="SM00881">
    <property type="entry name" value="CoA_binding"/>
    <property type="match status" value="1"/>
</dbReference>
<dbReference type="InterPro" id="IPR032875">
    <property type="entry name" value="Succ_CoA_lig_flav_dom"/>
</dbReference>
<dbReference type="Gene3D" id="3.40.50.720">
    <property type="entry name" value="NAD(P)-binding Rossmann-like Domain"/>
    <property type="match status" value="1"/>
</dbReference>
<dbReference type="EMBL" id="SNWR01000001">
    <property type="protein sequence ID" value="TDO36715.1"/>
    <property type="molecule type" value="Genomic_DNA"/>
</dbReference>
<protein>
    <submittedName>
        <fullName evidence="2">Acyl-CoA synthetase (NDP forming)</fullName>
    </submittedName>
</protein>
<dbReference type="Pfam" id="PF13607">
    <property type="entry name" value="Succ_CoA_lig"/>
    <property type="match status" value="1"/>
</dbReference>
<feature type="domain" description="CoA-binding" evidence="1">
    <location>
        <begin position="20"/>
        <end position="113"/>
    </location>
</feature>
<dbReference type="InterPro" id="IPR016102">
    <property type="entry name" value="Succinyl-CoA_synth-like"/>
</dbReference>
<evidence type="ECO:0000259" key="1">
    <source>
        <dbReference type="SMART" id="SM00881"/>
    </source>
</evidence>
<dbReference type="Proteomes" id="UP000294901">
    <property type="component" value="Unassembled WGS sequence"/>
</dbReference>
<dbReference type="PANTHER" id="PTHR42793:SF1">
    <property type="entry name" value="PEPTIDYL-LYSINE N-ACETYLTRANSFERASE PATZ"/>
    <property type="match status" value="1"/>
</dbReference>
<gene>
    <name evidence="2" type="ORF">C8E87_0296</name>
</gene>
<accession>A0A4R6JQ23</accession>
<dbReference type="SUPFAM" id="SSF51735">
    <property type="entry name" value="NAD(P)-binding Rossmann-fold domains"/>
    <property type="match status" value="1"/>
</dbReference>
<dbReference type="Gene3D" id="3.40.50.261">
    <property type="entry name" value="Succinyl-CoA synthetase domains"/>
    <property type="match status" value="2"/>
</dbReference>
<organism evidence="2 3">
    <name type="scientific">Paractinoplanes brasiliensis</name>
    <dbReference type="NCBI Taxonomy" id="52695"/>
    <lineage>
        <taxon>Bacteria</taxon>
        <taxon>Bacillati</taxon>
        <taxon>Actinomycetota</taxon>
        <taxon>Actinomycetes</taxon>
        <taxon>Micromonosporales</taxon>
        <taxon>Micromonosporaceae</taxon>
        <taxon>Paractinoplanes</taxon>
    </lineage>
</organism>
<proteinExistence type="predicted"/>
<evidence type="ECO:0000313" key="3">
    <source>
        <dbReference type="Proteomes" id="UP000294901"/>
    </source>
</evidence>
<keyword evidence="3" id="KW-1185">Reference proteome</keyword>
<comment type="caution">
    <text evidence="2">The sequence shown here is derived from an EMBL/GenBank/DDBJ whole genome shotgun (WGS) entry which is preliminary data.</text>
</comment>